<dbReference type="AlphaFoldDB" id="A0A9N9A229"/>
<organism evidence="1 2">
    <name type="scientific">Cetraspora pellucida</name>
    <dbReference type="NCBI Taxonomy" id="1433469"/>
    <lineage>
        <taxon>Eukaryota</taxon>
        <taxon>Fungi</taxon>
        <taxon>Fungi incertae sedis</taxon>
        <taxon>Mucoromycota</taxon>
        <taxon>Glomeromycotina</taxon>
        <taxon>Glomeromycetes</taxon>
        <taxon>Diversisporales</taxon>
        <taxon>Gigasporaceae</taxon>
        <taxon>Cetraspora</taxon>
    </lineage>
</organism>
<proteinExistence type="predicted"/>
<dbReference type="EMBL" id="CAJVQA010001456">
    <property type="protein sequence ID" value="CAG8515131.1"/>
    <property type="molecule type" value="Genomic_DNA"/>
</dbReference>
<sequence>YQQQLEEMFNKYNIKTHPNMINEVQEARLLLSNPSKLKVSFDNKDLKIIQKKQTNIIENIQEKLSDATA</sequence>
<dbReference type="OrthoDB" id="2444049at2759"/>
<evidence type="ECO:0000313" key="1">
    <source>
        <dbReference type="EMBL" id="CAG8515131.1"/>
    </source>
</evidence>
<keyword evidence="2" id="KW-1185">Reference proteome</keyword>
<accession>A0A9N9A229</accession>
<protein>
    <submittedName>
        <fullName evidence="1">17987_t:CDS:1</fullName>
    </submittedName>
</protein>
<comment type="caution">
    <text evidence="1">The sequence shown here is derived from an EMBL/GenBank/DDBJ whole genome shotgun (WGS) entry which is preliminary data.</text>
</comment>
<dbReference type="Proteomes" id="UP000789759">
    <property type="component" value="Unassembled WGS sequence"/>
</dbReference>
<gene>
    <name evidence="1" type="ORF">CPELLU_LOCUS3110</name>
</gene>
<feature type="non-terminal residue" evidence="1">
    <location>
        <position position="1"/>
    </location>
</feature>
<reference evidence="1" key="1">
    <citation type="submission" date="2021-06" db="EMBL/GenBank/DDBJ databases">
        <authorList>
            <person name="Kallberg Y."/>
            <person name="Tangrot J."/>
            <person name="Rosling A."/>
        </authorList>
    </citation>
    <scope>NUCLEOTIDE SEQUENCE</scope>
    <source>
        <strain evidence="1">FL966</strain>
    </source>
</reference>
<name>A0A9N9A229_9GLOM</name>
<evidence type="ECO:0000313" key="2">
    <source>
        <dbReference type="Proteomes" id="UP000789759"/>
    </source>
</evidence>